<comment type="caution">
    <text evidence="2">The sequence shown here is derived from an EMBL/GenBank/DDBJ whole genome shotgun (WGS) entry which is preliminary data.</text>
</comment>
<name>A0ABW2T518_9ACTN</name>
<organism evidence="2 3">
    <name type="scientific">Streptosporangium amethystogenes subsp. fukuiense</name>
    <dbReference type="NCBI Taxonomy" id="698418"/>
    <lineage>
        <taxon>Bacteria</taxon>
        <taxon>Bacillati</taxon>
        <taxon>Actinomycetota</taxon>
        <taxon>Actinomycetes</taxon>
        <taxon>Streptosporangiales</taxon>
        <taxon>Streptosporangiaceae</taxon>
        <taxon>Streptosporangium</taxon>
    </lineage>
</organism>
<evidence type="ECO:0000256" key="1">
    <source>
        <dbReference type="SAM" id="Phobius"/>
    </source>
</evidence>
<proteinExistence type="predicted"/>
<feature type="transmembrane region" description="Helical" evidence="1">
    <location>
        <begin position="6"/>
        <end position="31"/>
    </location>
</feature>
<reference evidence="3" key="1">
    <citation type="journal article" date="2019" name="Int. J. Syst. Evol. Microbiol.">
        <title>The Global Catalogue of Microorganisms (GCM) 10K type strain sequencing project: providing services to taxonomists for standard genome sequencing and annotation.</title>
        <authorList>
            <consortium name="The Broad Institute Genomics Platform"/>
            <consortium name="The Broad Institute Genome Sequencing Center for Infectious Disease"/>
            <person name="Wu L."/>
            <person name="Ma J."/>
        </authorList>
    </citation>
    <scope>NUCLEOTIDE SEQUENCE [LARGE SCALE GENOMIC DNA]</scope>
    <source>
        <strain evidence="3">JCM 10083</strain>
    </source>
</reference>
<feature type="transmembrane region" description="Helical" evidence="1">
    <location>
        <begin position="69"/>
        <end position="92"/>
    </location>
</feature>
<accession>A0ABW2T518</accession>
<sequence length="106" mass="11881">MLDESAYLIGTGLVLVSAALAVACVAAQMLLARWWETPAGRHVMAFQGVLAVCLSLWALRLAIPDGEWFVVLRLVAFSGVPVVLAWRLAIILRTWRTKHRERKEQR</sequence>
<dbReference type="RefSeq" id="WP_343982086.1">
    <property type="nucleotide sequence ID" value="NZ_BAAAGK010000233.1"/>
</dbReference>
<feature type="transmembrane region" description="Helical" evidence="1">
    <location>
        <begin position="43"/>
        <end position="63"/>
    </location>
</feature>
<keyword evidence="3" id="KW-1185">Reference proteome</keyword>
<gene>
    <name evidence="2" type="ORF">ACFQVD_26395</name>
</gene>
<keyword evidence="1" id="KW-1133">Transmembrane helix</keyword>
<dbReference type="EMBL" id="JBHTEE010000001">
    <property type="protein sequence ID" value="MFC7603648.1"/>
    <property type="molecule type" value="Genomic_DNA"/>
</dbReference>
<keyword evidence="1" id="KW-0472">Membrane</keyword>
<evidence type="ECO:0000313" key="2">
    <source>
        <dbReference type="EMBL" id="MFC7603648.1"/>
    </source>
</evidence>
<dbReference type="Pfam" id="PF23778">
    <property type="entry name" value="Phage_holin_2"/>
    <property type="match status" value="1"/>
</dbReference>
<dbReference type="Proteomes" id="UP001596514">
    <property type="component" value="Unassembled WGS sequence"/>
</dbReference>
<keyword evidence="1" id="KW-0812">Transmembrane</keyword>
<evidence type="ECO:0000313" key="3">
    <source>
        <dbReference type="Proteomes" id="UP001596514"/>
    </source>
</evidence>
<dbReference type="InterPro" id="IPR056964">
    <property type="entry name" value="Phage_holin"/>
</dbReference>
<protein>
    <submittedName>
        <fullName evidence="2">Uncharacterized protein</fullName>
    </submittedName>
</protein>